<accession>A0A8J2NPY7</accession>
<reference evidence="2" key="1">
    <citation type="submission" date="2021-06" db="EMBL/GenBank/DDBJ databases">
        <authorList>
            <person name="Hodson N. C."/>
            <person name="Mongue J. A."/>
            <person name="Jaron S. K."/>
        </authorList>
    </citation>
    <scope>NUCLEOTIDE SEQUENCE</scope>
</reference>
<name>A0A8J2NPY7_9HEXA</name>
<comment type="caution">
    <text evidence="2">The sequence shown here is derived from an EMBL/GenBank/DDBJ whole genome shotgun (WGS) entry which is preliminary data.</text>
</comment>
<protein>
    <submittedName>
        <fullName evidence="2">Uncharacterized protein</fullName>
    </submittedName>
</protein>
<feature type="region of interest" description="Disordered" evidence="1">
    <location>
        <begin position="405"/>
        <end position="549"/>
    </location>
</feature>
<evidence type="ECO:0000313" key="2">
    <source>
        <dbReference type="EMBL" id="CAG7721486.1"/>
    </source>
</evidence>
<feature type="compositionally biased region" description="Low complexity" evidence="1">
    <location>
        <begin position="496"/>
        <end position="513"/>
    </location>
</feature>
<dbReference type="EMBL" id="CAJVCH010079996">
    <property type="protein sequence ID" value="CAG7721486.1"/>
    <property type="molecule type" value="Genomic_DNA"/>
</dbReference>
<evidence type="ECO:0000313" key="3">
    <source>
        <dbReference type="Proteomes" id="UP000708208"/>
    </source>
</evidence>
<gene>
    <name evidence="2" type="ORF">AFUS01_LOCUS10700</name>
</gene>
<dbReference type="Proteomes" id="UP000708208">
    <property type="component" value="Unassembled WGS sequence"/>
</dbReference>
<feature type="compositionally biased region" description="Acidic residues" evidence="1">
    <location>
        <begin position="464"/>
        <end position="474"/>
    </location>
</feature>
<organism evidence="2 3">
    <name type="scientific">Allacma fusca</name>
    <dbReference type="NCBI Taxonomy" id="39272"/>
    <lineage>
        <taxon>Eukaryota</taxon>
        <taxon>Metazoa</taxon>
        <taxon>Ecdysozoa</taxon>
        <taxon>Arthropoda</taxon>
        <taxon>Hexapoda</taxon>
        <taxon>Collembola</taxon>
        <taxon>Symphypleona</taxon>
        <taxon>Sminthuridae</taxon>
        <taxon>Allacma</taxon>
    </lineage>
</organism>
<feature type="region of interest" description="Disordered" evidence="1">
    <location>
        <begin position="40"/>
        <end position="74"/>
    </location>
</feature>
<sequence>MRPLLPTPNYPHPPMALIHFQAIHRPRATHPRQMVPNLMHPPRSVPSLMSHRRPAPPTAPNQSPGPARLSNMNVDPAPTLTLQLLPTTEETQHLRVKLQRHRYGPKELPDLTMTHYNLNTRDAEAYCNNPQPYQRNFHQFEWQQGRNYPPVKKLTVPKSFRLHHYWNGTLIQTDPALSIDIIPDIGGPGNFRTFGAMTDPPGEIDCPSLSEIGHHVWSPSQILVTIRTHWGSSSRSFHVPRHLEPESRVLPIPPYEPPAAKGMPVDHVFHVIASLPPTMCQNGRLTGSTTHPLPKDTGSLCHLKGKSVRHQSTSAPHQIPILYVDGIKSKRADVTKQALRQTSFYQRLDQRAATKQDPDASSEPLFDPPSKILQASVKSTRWDLPLLQNPLQYVPAQVFPEARLRKSPAIIPTDGPTGRDPRSFKRSPSTKRTLAPIVSPVRKRASPPPTIKKPGLIVELIGSSDDDRDLEDPGTDGAKGQETRNSDTSEGEDSDSSSSSDSTVTSTYDSDPSVQIDPRRAKPTVSPAPMGILSSPNSPLASPSSPTDPPSAIDVHAIAVKFFAGVYDFNLDDCDRKATEFCDWYQTANLANRDLSQCLASFLVESNSPDHD</sequence>
<proteinExistence type="predicted"/>
<feature type="compositionally biased region" description="Basic and acidic residues" evidence="1">
    <location>
        <begin position="349"/>
        <end position="358"/>
    </location>
</feature>
<feature type="region of interest" description="Disordered" evidence="1">
    <location>
        <begin position="349"/>
        <end position="369"/>
    </location>
</feature>
<dbReference type="AlphaFoldDB" id="A0A8J2NPY7"/>
<evidence type="ECO:0000256" key="1">
    <source>
        <dbReference type="SAM" id="MobiDB-lite"/>
    </source>
</evidence>
<feature type="compositionally biased region" description="Low complexity" evidence="1">
    <location>
        <begin position="534"/>
        <end position="545"/>
    </location>
</feature>
<keyword evidence="3" id="KW-1185">Reference proteome</keyword>